<organism evidence="1 2">
    <name type="scientific">Araneus ventricosus</name>
    <name type="common">Orbweaver spider</name>
    <name type="synonym">Epeira ventricosa</name>
    <dbReference type="NCBI Taxonomy" id="182803"/>
    <lineage>
        <taxon>Eukaryota</taxon>
        <taxon>Metazoa</taxon>
        <taxon>Ecdysozoa</taxon>
        <taxon>Arthropoda</taxon>
        <taxon>Chelicerata</taxon>
        <taxon>Arachnida</taxon>
        <taxon>Araneae</taxon>
        <taxon>Araneomorphae</taxon>
        <taxon>Entelegynae</taxon>
        <taxon>Araneoidea</taxon>
        <taxon>Araneidae</taxon>
        <taxon>Araneus</taxon>
    </lineage>
</organism>
<evidence type="ECO:0000313" key="1">
    <source>
        <dbReference type="EMBL" id="GBN63876.1"/>
    </source>
</evidence>
<dbReference type="AlphaFoldDB" id="A0A4Y2QKT5"/>
<accession>A0A4Y2QKT5</accession>
<name>A0A4Y2QKT5_ARAVE</name>
<reference evidence="1 2" key="1">
    <citation type="journal article" date="2019" name="Sci. Rep.">
        <title>Orb-weaving spider Araneus ventricosus genome elucidates the spidroin gene catalogue.</title>
        <authorList>
            <person name="Kono N."/>
            <person name="Nakamura H."/>
            <person name="Ohtoshi R."/>
            <person name="Moran D.A.P."/>
            <person name="Shinohara A."/>
            <person name="Yoshida Y."/>
            <person name="Fujiwara M."/>
            <person name="Mori M."/>
            <person name="Tomita M."/>
            <person name="Arakawa K."/>
        </authorList>
    </citation>
    <scope>NUCLEOTIDE SEQUENCE [LARGE SCALE GENOMIC DNA]</scope>
</reference>
<keyword evidence="2" id="KW-1185">Reference proteome</keyword>
<sequence>MGKKVLINLTVDMFPKYGKAGDGRLTVQTESLARQDRIDNRKQIRVSSLSTSDSTEVQTLRSMNSICHYYKTLYFQIEWRRNEYRLC</sequence>
<protein>
    <submittedName>
        <fullName evidence="1">Uncharacterized protein</fullName>
    </submittedName>
</protein>
<dbReference type="EMBL" id="BGPR01014131">
    <property type="protein sequence ID" value="GBN63876.1"/>
    <property type="molecule type" value="Genomic_DNA"/>
</dbReference>
<evidence type="ECO:0000313" key="2">
    <source>
        <dbReference type="Proteomes" id="UP000499080"/>
    </source>
</evidence>
<gene>
    <name evidence="1" type="ORF">AVEN_43630_1</name>
</gene>
<proteinExistence type="predicted"/>
<dbReference type="OrthoDB" id="10556786at2759"/>
<dbReference type="Proteomes" id="UP000499080">
    <property type="component" value="Unassembled WGS sequence"/>
</dbReference>
<comment type="caution">
    <text evidence="1">The sequence shown here is derived from an EMBL/GenBank/DDBJ whole genome shotgun (WGS) entry which is preliminary data.</text>
</comment>